<dbReference type="EnsemblMetazoa" id="PPA46277.1">
    <property type="protein sequence ID" value="PPA46277.1"/>
    <property type="gene ID" value="WBGene00284646"/>
</dbReference>
<evidence type="ECO:0000313" key="2">
    <source>
        <dbReference type="Proteomes" id="UP000005239"/>
    </source>
</evidence>
<dbReference type="AlphaFoldDB" id="A0A2A6CH97"/>
<gene>
    <name evidence="1" type="primary">WBGene00284646</name>
</gene>
<sequence>MQRWILHSTWEVAAAAVSWGEEVEGAICGETWDTEVEDKVEEPVIRFLFRLFTIEKEILATVIVTLKWEKISYA</sequence>
<reference evidence="1" key="2">
    <citation type="submission" date="2022-06" db="UniProtKB">
        <authorList>
            <consortium name="EnsemblMetazoa"/>
        </authorList>
    </citation>
    <scope>IDENTIFICATION</scope>
    <source>
        <strain evidence="1">PS312</strain>
    </source>
</reference>
<keyword evidence="2" id="KW-1185">Reference proteome</keyword>
<organism evidence="1 2">
    <name type="scientific">Pristionchus pacificus</name>
    <name type="common">Parasitic nematode worm</name>
    <dbReference type="NCBI Taxonomy" id="54126"/>
    <lineage>
        <taxon>Eukaryota</taxon>
        <taxon>Metazoa</taxon>
        <taxon>Ecdysozoa</taxon>
        <taxon>Nematoda</taxon>
        <taxon>Chromadorea</taxon>
        <taxon>Rhabditida</taxon>
        <taxon>Rhabditina</taxon>
        <taxon>Diplogasteromorpha</taxon>
        <taxon>Diplogasteroidea</taxon>
        <taxon>Neodiplogasteridae</taxon>
        <taxon>Pristionchus</taxon>
    </lineage>
</organism>
<reference evidence="2" key="1">
    <citation type="journal article" date="2008" name="Nat. Genet.">
        <title>The Pristionchus pacificus genome provides a unique perspective on nematode lifestyle and parasitism.</title>
        <authorList>
            <person name="Dieterich C."/>
            <person name="Clifton S.W."/>
            <person name="Schuster L.N."/>
            <person name="Chinwalla A."/>
            <person name="Delehaunty K."/>
            <person name="Dinkelacker I."/>
            <person name="Fulton L."/>
            <person name="Fulton R."/>
            <person name="Godfrey J."/>
            <person name="Minx P."/>
            <person name="Mitreva M."/>
            <person name="Roeseler W."/>
            <person name="Tian H."/>
            <person name="Witte H."/>
            <person name="Yang S.P."/>
            <person name="Wilson R.K."/>
            <person name="Sommer R.J."/>
        </authorList>
    </citation>
    <scope>NUCLEOTIDE SEQUENCE [LARGE SCALE GENOMIC DNA]</scope>
    <source>
        <strain evidence="2">PS312</strain>
    </source>
</reference>
<proteinExistence type="predicted"/>
<name>A0A2A6CH97_PRIPA</name>
<protein>
    <submittedName>
        <fullName evidence="1">Uncharacterized protein</fullName>
    </submittedName>
</protein>
<dbReference type="Proteomes" id="UP000005239">
    <property type="component" value="Unassembled WGS sequence"/>
</dbReference>
<evidence type="ECO:0000313" key="1">
    <source>
        <dbReference type="EnsemblMetazoa" id="PPA46277.1"/>
    </source>
</evidence>
<accession>A0A2A6CH97</accession>
<accession>A0A8R1ZBF4</accession>